<evidence type="ECO:0000256" key="6">
    <source>
        <dbReference type="ARBA" id="ARBA00023038"/>
    </source>
</evidence>
<keyword evidence="2" id="KW-0479">Metal-binding</keyword>
<dbReference type="PANTHER" id="PTHR46074">
    <property type="entry name" value="CYSTEINE-RICH PROTEIN CRIP FAMILY MEMBER"/>
    <property type="match status" value="1"/>
</dbReference>
<dbReference type="SUPFAM" id="SSF57716">
    <property type="entry name" value="Glucocorticoid receptor-like (DNA-binding domain)"/>
    <property type="match status" value="4"/>
</dbReference>
<protein>
    <recommendedName>
        <fullName evidence="8">Cysteine-rich protein 1</fullName>
    </recommendedName>
</protein>
<dbReference type="CDD" id="cd09401">
    <property type="entry name" value="LIM_TLP_like"/>
    <property type="match status" value="1"/>
</dbReference>
<keyword evidence="6" id="KW-0440">LIM domain</keyword>
<evidence type="ECO:0000256" key="3">
    <source>
        <dbReference type="ARBA" id="ARBA00022737"/>
    </source>
</evidence>
<proteinExistence type="predicted"/>
<evidence type="ECO:0000256" key="2">
    <source>
        <dbReference type="ARBA" id="ARBA00022723"/>
    </source>
</evidence>
<evidence type="ECO:0000256" key="7">
    <source>
        <dbReference type="ARBA" id="ARBA00055254"/>
    </source>
</evidence>
<name>A0AA85GFE4_9TREM</name>
<reference evidence="10" key="1">
    <citation type="submission" date="2022-06" db="EMBL/GenBank/DDBJ databases">
        <authorList>
            <person name="Berger JAMES D."/>
            <person name="Berger JAMES D."/>
        </authorList>
    </citation>
    <scope>NUCLEOTIDE SEQUENCE [LARGE SCALE GENOMIC DNA]</scope>
</reference>
<keyword evidence="10" id="KW-1185">Reference proteome</keyword>
<dbReference type="PANTHER" id="PTHR46074:SF5">
    <property type="entry name" value="LIM DOMAIN-CONTAINING PROTEIN C"/>
    <property type="match status" value="1"/>
</dbReference>
<dbReference type="AlphaFoldDB" id="A0AA85GFE4"/>
<dbReference type="GO" id="GO:0046872">
    <property type="term" value="F:metal ion binding"/>
    <property type="evidence" value="ECO:0007669"/>
    <property type="project" value="UniProtKB-KW"/>
</dbReference>
<organism evidence="10 11">
    <name type="scientific">Schistosoma rodhaini</name>
    <dbReference type="NCBI Taxonomy" id="6188"/>
    <lineage>
        <taxon>Eukaryota</taxon>
        <taxon>Metazoa</taxon>
        <taxon>Spiralia</taxon>
        <taxon>Lophotrochozoa</taxon>
        <taxon>Platyhelminthes</taxon>
        <taxon>Trematoda</taxon>
        <taxon>Digenea</taxon>
        <taxon>Strigeidida</taxon>
        <taxon>Schistosomatoidea</taxon>
        <taxon>Schistosomatidae</taxon>
        <taxon>Schistosoma</taxon>
    </lineage>
</organism>
<dbReference type="InterPro" id="IPR001781">
    <property type="entry name" value="Znf_LIM"/>
</dbReference>
<keyword evidence="1" id="KW-0488">Methylation</keyword>
<evidence type="ECO:0000313" key="11">
    <source>
        <dbReference type="WBParaSite" id="SRDH1_9030.1"/>
    </source>
</evidence>
<evidence type="ECO:0000256" key="1">
    <source>
        <dbReference type="ARBA" id="ARBA00022481"/>
    </source>
</evidence>
<dbReference type="WBParaSite" id="SRDH1_9030.1">
    <property type="protein sequence ID" value="SRDH1_9030.1"/>
    <property type="gene ID" value="SRDH1_9030"/>
</dbReference>
<dbReference type="Pfam" id="PF00412">
    <property type="entry name" value="LIM"/>
    <property type="match status" value="2"/>
</dbReference>
<comment type="function">
    <text evidence="7">Seems to have a role in zinc absorption and may function as an intracellular zinc transport protein.</text>
</comment>
<keyword evidence="3" id="KW-0677">Repeat</keyword>
<keyword evidence="5" id="KW-0007">Acetylation</keyword>
<evidence type="ECO:0000256" key="5">
    <source>
        <dbReference type="ARBA" id="ARBA00022990"/>
    </source>
</evidence>
<evidence type="ECO:0000256" key="4">
    <source>
        <dbReference type="ARBA" id="ARBA00022833"/>
    </source>
</evidence>
<evidence type="ECO:0000313" key="10">
    <source>
        <dbReference type="Proteomes" id="UP000050792"/>
    </source>
</evidence>
<keyword evidence="4" id="KW-0862">Zinc</keyword>
<feature type="domain" description="LIM zinc-binding" evidence="9">
    <location>
        <begin position="3"/>
        <end position="37"/>
    </location>
</feature>
<sequence>MKCPVCNKEVYFAERIEALGKDWHRSCLKCERCCRPITPGYHCKRNGRIYCYKPCYMTLYGPRGYGAVPNKKLRCVSSMKCPSCNKEVYFAERVNSLGKDWHRPCLKCEKCKKTLTAGSHCEHDGKPYCQIPCYQALFGPKGYGSVASSHVYK</sequence>
<accession>A0AA85GFE4</accession>
<reference evidence="11" key="2">
    <citation type="submission" date="2023-11" db="UniProtKB">
        <authorList>
            <consortium name="WormBaseParasite"/>
        </authorList>
    </citation>
    <scope>IDENTIFICATION</scope>
</reference>
<evidence type="ECO:0000256" key="8">
    <source>
        <dbReference type="ARBA" id="ARBA00072537"/>
    </source>
</evidence>
<feature type="domain" description="LIM zinc-binding" evidence="9">
    <location>
        <begin position="81"/>
        <end position="115"/>
    </location>
</feature>
<dbReference type="SMART" id="SM00132">
    <property type="entry name" value="LIM"/>
    <property type="match status" value="2"/>
</dbReference>
<dbReference type="PROSITE" id="PS00478">
    <property type="entry name" value="LIM_DOMAIN_1"/>
    <property type="match status" value="2"/>
</dbReference>
<dbReference type="FunFam" id="2.10.110.10:FF:000025">
    <property type="entry name" value="Cysteine-rich protein 2"/>
    <property type="match status" value="1"/>
</dbReference>
<dbReference type="Proteomes" id="UP000050792">
    <property type="component" value="Unassembled WGS sequence"/>
</dbReference>
<dbReference type="FunFam" id="2.10.110.10:FF:000054">
    <property type="entry name" value="Cysteine-rich protein 1"/>
    <property type="match status" value="1"/>
</dbReference>
<evidence type="ECO:0000259" key="9">
    <source>
        <dbReference type="PROSITE" id="PS00478"/>
    </source>
</evidence>
<dbReference type="Gene3D" id="2.10.110.10">
    <property type="entry name" value="Cysteine Rich Protein"/>
    <property type="match status" value="2"/>
</dbReference>